<name>A0ABV5GIK7_9FLAO</name>
<protein>
    <submittedName>
        <fullName evidence="1">Uncharacterized protein</fullName>
    </submittedName>
</protein>
<dbReference type="RefSeq" id="WP_290285684.1">
    <property type="nucleotide sequence ID" value="NZ_JAUFQN010000019.1"/>
</dbReference>
<evidence type="ECO:0000313" key="1">
    <source>
        <dbReference type="EMBL" id="MFB9090446.1"/>
    </source>
</evidence>
<comment type="caution">
    <text evidence="1">The sequence shown here is derived from an EMBL/GenBank/DDBJ whole genome shotgun (WGS) entry which is preliminary data.</text>
</comment>
<dbReference type="EMBL" id="JBHMFB010000039">
    <property type="protein sequence ID" value="MFB9090446.1"/>
    <property type="molecule type" value="Genomic_DNA"/>
</dbReference>
<sequence length="200" mass="22580">MKTIDPNVSFNHQANFWLEKNKQIMKQKLLLVLILVFFCSSIKAQSTRSGTIVVREMNSFLSTASSETTARTTTGVSVLNTDQVRDLITKVQPSVYFYSGDVKTYGDQPVNLFTDLGSLNQIDNSITLKDNIEIAIIRINTANELGSTIDLAKFSNFPNLKYIYFITNLETTSQNISSNIVNYDSRFNIFYKIDKGDSNQ</sequence>
<accession>A0ABV5GIK7</accession>
<keyword evidence="2" id="KW-1185">Reference proteome</keyword>
<proteinExistence type="predicted"/>
<organism evidence="1 2">
    <name type="scientific">Flavobacterium paronense</name>
    <dbReference type="NCBI Taxonomy" id="1392775"/>
    <lineage>
        <taxon>Bacteria</taxon>
        <taxon>Pseudomonadati</taxon>
        <taxon>Bacteroidota</taxon>
        <taxon>Flavobacteriia</taxon>
        <taxon>Flavobacteriales</taxon>
        <taxon>Flavobacteriaceae</taxon>
        <taxon>Flavobacterium</taxon>
    </lineage>
</organism>
<evidence type="ECO:0000313" key="2">
    <source>
        <dbReference type="Proteomes" id="UP001589576"/>
    </source>
</evidence>
<gene>
    <name evidence="1" type="ORF">ACFFUU_12585</name>
</gene>
<dbReference type="Proteomes" id="UP001589576">
    <property type="component" value="Unassembled WGS sequence"/>
</dbReference>
<reference evidence="1 2" key="1">
    <citation type="submission" date="2024-09" db="EMBL/GenBank/DDBJ databases">
        <authorList>
            <person name="Sun Q."/>
            <person name="Mori K."/>
        </authorList>
    </citation>
    <scope>NUCLEOTIDE SEQUENCE [LARGE SCALE GENOMIC DNA]</scope>
    <source>
        <strain evidence="1 2">CECT 8460</strain>
    </source>
</reference>